<dbReference type="InterPro" id="IPR029058">
    <property type="entry name" value="AB_hydrolase_fold"/>
</dbReference>
<dbReference type="Pfam" id="PF03583">
    <property type="entry name" value="LIP"/>
    <property type="match status" value="1"/>
</dbReference>
<feature type="signal peptide" evidence="1">
    <location>
        <begin position="1"/>
        <end position="25"/>
    </location>
</feature>
<dbReference type="PANTHER" id="PTHR34853:SF1">
    <property type="entry name" value="LIPASE 5"/>
    <property type="match status" value="1"/>
</dbReference>
<dbReference type="AlphaFoldDB" id="A0A1I0TMR2"/>
<gene>
    <name evidence="2" type="ORF">SAMN05444374_1089</name>
</gene>
<evidence type="ECO:0000256" key="1">
    <source>
        <dbReference type="SAM" id="SignalP"/>
    </source>
</evidence>
<evidence type="ECO:0000313" key="3">
    <source>
        <dbReference type="Proteomes" id="UP000182054"/>
    </source>
</evidence>
<keyword evidence="1" id="KW-0732">Signal</keyword>
<dbReference type="PROSITE" id="PS51257">
    <property type="entry name" value="PROKAR_LIPOPROTEIN"/>
    <property type="match status" value="1"/>
</dbReference>
<dbReference type="EMBL" id="FOJN01000008">
    <property type="protein sequence ID" value="SFA53059.1"/>
    <property type="molecule type" value="Genomic_DNA"/>
</dbReference>
<dbReference type="OrthoDB" id="9798122at2"/>
<dbReference type="Gene3D" id="3.40.50.1820">
    <property type="entry name" value="alpha/beta hydrolase"/>
    <property type="match status" value="2"/>
</dbReference>
<feature type="chain" id="PRO_5038531058" evidence="1">
    <location>
        <begin position="26"/>
        <end position="397"/>
    </location>
</feature>
<organism evidence="2 3">
    <name type="scientific">Rhodococcoides kroppenstedtii</name>
    <dbReference type="NCBI Taxonomy" id="293050"/>
    <lineage>
        <taxon>Bacteria</taxon>
        <taxon>Bacillati</taxon>
        <taxon>Actinomycetota</taxon>
        <taxon>Actinomycetes</taxon>
        <taxon>Mycobacteriales</taxon>
        <taxon>Nocardiaceae</taxon>
        <taxon>Rhodococcoides</taxon>
    </lineage>
</organism>
<proteinExistence type="predicted"/>
<reference evidence="2 3" key="1">
    <citation type="submission" date="2016-10" db="EMBL/GenBank/DDBJ databases">
        <authorList>
            <person name="de Groot N.N."/>
        </authorList>
    </citation>
    <scope>NUCLEOTIDE SEQUENCE [LARGE SCALE GENOMIC DNA]</scope>
    <source>
        <strain evidence="2 3">DSM 44908</strain>
    </source>
</reference>
<dbReference type="InterPro" id="IPR005152">
    <property type="entry name" value="Lipase_secreted"/>
</dbReference>
<dbReference type="PANTHER" id="PTHR34853">
    <property type="match status" value="1"/>
</dbReference>
<dbReference type="PIRSF" id="PIRSF029171">
    <property type="entry name" value="Esterase_LipA"/>
    <property type="match status" value="1"/>
</dbReference>
<accession>A0A1I0TMR2</accession>
<name>A0A1I0TMR2_9NOCA</name>
<dbReference type="Proteomes" id="UP000182054">
    <property type="component" value="Unassembled WGS sequence"/>
</dbReference>
<dbReference type="SUPFAM" id="SSF53474">
    <property type="entry name" value="alpha/beta-Hydrolases"/>
    <property type="match status" value="1"/>
</dbReference>
<dbReference type="GO" id="GO:0004806">
    <property type="term" value="F:triacylglycerol lipase activity"/>
    <property type="evidence" value="ECO:0007669"/>
    <property type="project" value="InterPro"/>
</dbReference>
<protein>
    <submittedName>
        <fullName evidence="2">Secretory lipase</fullName>
    </submittedName>
</protein>
<sequence>MGRRSTAVGAALAALVVLVSGCARDTGGEPVPEPQPVVGADLSGTGPGTLVSAQTMPAIDDGIRALGARAVKVVYRSTSAVDGSDTEVSGAVFTPAGAPPAGGWPVIAFAHGTTGILESCAPTSTPDLAGGTALIASYLKLGFAVAATDYQGLGTPGVHPYLDARTAGRNVIDSVRALRKTVGGVSTRWAAFGGSQGGGATWSANEQAGEYAPELSLVGTVSLVPAADVSGLVNKAEAGTLTDDQNAAYIWLLNRVAATFPDLDLDQYRSESLAASWDALAVCAGPLAADRARALNAVEPNDLRPTSPDAADRLRGILESWAVEGTRAAAPMTVYYGGEDTYIDPEWTRAALEQSCDSGSTVAISFQPDKGHADVDGNASVTWLGERFAGMDAPDDC</sequence>
<evidence type="ECO:0000313" key="2">
    <source>
        <dbReference type="EMBL" id="SFA53059.1"/>
    </source>
</evidence>
<dbReference type="GO" id="GO:0016042">
    <property type="term" value="P:lipid catabolic process"/>
    <property type="evidence" value="ECO:0007669"/>
    <property type="project" value="InterPro"/>
</dbReference>